<keyword evidence="6" id="KW-1185">Reference proteome</keyword>
<dbReference type="SUPFAM" id="SSF52540">
    <property type="entry name" value="P-loop containing nucleoside triphosphate hydrolases"/>
    <property type="match status" value="1"/>
</dbReference>
<dbReference type="AlphaFoldDB" id="A0A7K1SVT9"/>
<feature type="coiled-coil region" evidence="3">
    <location>
        <begin position="349"/>
        <end position="412"/>
    </location>
</feature>
<dbReference type="InterPro" id="IPR050445">
    <property type="entry name" value="Bact_polysacc_biosynth/exp"/>
</dbReference>
<keyword evidence="1" id="KW-0547">Nucleotide-binding</keyword>
<dbReference type="RefSeq" id="WP_157565764.1">
    <property type="nucleotide sequence ID" value="NZ_WPIK01000006.1"/>
</dbReference>
<accession>A0A7K1SVT9</accession>
<sequence>MNLLVVNRKVYKDGGWSFGNSLVFRYLAYWPLFLCLTFLALAGSWAYLNFTDPVCNIRTKILIKGGGNGLEDGNALNSLGSAMLKENIANEIQASQTQKLLNTVVKNLNLYAPVFLEEGFKGVSAYQNSPIIIVADNNNIKETGKVYFTVDKNSIHLDKFTYPLNKLVSTPYGKLEFKKNVHFERQTDNKFYFKLLAPEKVASSIASKLMVTADKQIPGFVAVNYTDEVSLRGEDIVNEFIKAFNQVIIDKQNKLTSNTAKVIDEHIASVENDLLSIENKLLYARLPEGTTPVGGKEKKVLENVNTNNGKANQINAKINVLNRVRSDAETKDLSGLTIPLTVKLAMPDLTQMAVKIKHLQTEAERVKKTGGESSPIYVACQSNIEKIRFQLLKRLHGQISVLQADRNNLLQKNNSYLSALVTGLEKPQQLLSIQKEQAVKKQEYVFLLKQKEEIAVASVANATDSKIIESVKSYPVNHNQQLIYLSAVFTALITGFGVVTKKETLRSRVMFQKDIEQVTKLPVIGGIAAEKTIKGLWLRNNKKALITGQFRKLRASLNYLIMDTRQKRILVTSAVAGEGKSFVAQHLALSQAQTGKKVALLSIAFKQPVAASTMPDGLDRFEVMAYLPGTTGNEKIIWPVTIEKSNFLIADGELPENSSGLLKDIKIAELLNYLDEQFDCTIIDTATSDTIADAYALSALCDATLYIIRQGHTPKALIKGLDKEKLYNAAIVFNGLNGINISSN</sequence>
<evidence type="ECO:0000256" key="1">
    <source>
        <dbReference type="ARBA" id="ARBA00022741"/>
    </source>
</evidence>
<name>A0A7K1SVT9_9SPHI</name>
<dbReference type="Proteomes" id="UP000462014">
    <property type="component" value="Unassembled WGS sequence"/>
</dbReference>
<evidence type="ECO:0000313" key="5">
    <source>
        <dbReference type="EMBL" id="MVN21435.1"/>
    </source>
</evidence>
<feature type="transmembrane region" description="Helical" evidence="4">
    <location>
        <begin position="27"/>
        <end position="48"/>
    </location>
</feature>
<keyword evidence="4" id="KW-1133">Transmembrane helix</keyword>
<evidence type="ECO:0000256" key="2">
    <source>
        <dbReference type="ARBA" id="ARBA00022840"/>
    </source>
</evidence>
<keyword evidence="4" id="KW-0472">Membrane</keyword>
<organism evidence="5 6">
    <name type="scientific">Mucilaginibacter arboris</name>
    <dbReference type="NCBI Taxonomy" id="2682090"/>
    <lineage>
        <taxon>Bacteria</taxon>
        <taxon>Pseudomonadati</taxon>
        <taxon>Bacteroidota</taxon>
        <taxon>Sphingobacteriia</taxon>
        <taxon>Sphingobacteriales</taxon>
        <taxon>Sphingobacteriaceae</taxon>
        <taxon>Mucilaginibacter</taxon>
    </lineage>
</organism>
<gene>
    <name evidence="5" type="ORF">GO621_07785</name>
</gene>
<dbReference type="CDD" id="cd05387">
    <property type="entry name" value="BY-kinase"/>
    <property type="match status" value="1"/>
</dbReference>
<keyword evidence="3" id="KW-0175">Coiled coil</keyword>
<evidence type="ECO:0000256" key="4">
    <source>
        <dbReference type="SAM" id="Phobius"/>
    </source>
</evidence>
<protein>
    <submittedName>
        <fullName evidence="5">Uncharacterized protein</fullName>
    </submittedName>
</protein>
<evidence type="ECO:0000256" key="3">
    <source>
        <dbReference type="SAM" id="Coils"/>
    </source>
</evidence>
<dbReference type="InterPro" id="IPR005702">
    <property type="entry name" value="Wzc-like_C"/>
</dbReference>
<evidence type="ECO:0000313" key="6">
    <source>
        <dbReference type="Proteomes" id="UP000462014"/>
    </source>
</evidence>
<dbReference type="InterPro" id="IPR027417">
    <property type="entry name" value="P-loop_NTPase"/>
</dbReference>
<dbReference type="EMBL" id="WPIK01000006">
    <property type="protein sequence ID" value="MVN21435.1"/>
    <property type="molecule type" value="Genomic_DNA"/>
</dbReference>
<dbReference type="PANTHER" id="PTHR32309">
    <property type="entry name" value="TYROSINE-PROTEIN KINASE"/>
    <property type="match status" value="1"/>
</dbReference>
<dbReference type="Gene3D" id="3.40.50.300">
    <property type="entry name" value="P-loop containing nucleotide triphosphate hydrolases"/>
    <property type="match status" value="1"/>
</dbReference>
<dbReference type="PANTHER" id="PTHR32309:SF13">
    <property type="entry name" value="FERRIC ENTEROBACTIN TRANSPORT PROTEIN FEPE"/>
    <property type="match status" value="1"/>
</dbReference>
<reference evidence="5 6" key="1">
    <citation type="submission" date="2019-12" db="EMBL/GenBank/DDBJ databases">
        <title>Mucilaginibacter sp. HMF7410 genome sequencing and assembly.</title>
        <authorList>
            <person name="Kang H."/>
            <person name="Cha I."/>
            <person name="Kim H."/>
            <person name="Joh K."/>
        </authorList>
    </citation>
    <scope>NUCLEOTIDE SEQUENCE [LARGE SCALE GENOMIC DNA]</scope>
    <source>
        <strain evidence="5 6">HMF7410</strain>
    </source>
</reference>
<keyword evidence="4" id="KW-0812">Transmembrane</keyword>
<keyword evidence="2" id="KW-0067">ATP-binding</keyword>
<proteinExistence type="predicted"/>
<comment type="caution">
    <text evidence="5">The sequence shown here is derived from an EMBL/GenBank/DDBJ whole genome shotgun (WGS) entry which is preliminary data.</text>
</comment>
<dbReference type="GO" id="GO:0004713">
    <property type="term" value="F:protein tyrosine kinase activity"/>
    <property type="evidence" value="ECO:0007669"/>
    <property type="project" value="TreeGrafter"/>
</dbReference>
<dbReference type="GO" id="GO:0005886">
    <property type="term" value="C:plasma membrane"/>
    <property type="evidence" value="ECO:0007669"/>
    <property type="project" value="TreeGrafter"/>
</dbReference>